<dbReference type="Proteomes" id="UP001147746">
    <property type="component" value="Unassembled WGS sequence"/>
</dbReference>
<accession>A0A9W9Q451</accession>
<reference evidence="2" key="2">
    <citation type="journal article" date="2023" name="IMA Fungus">
        <title>Comparative genomic study of the Penicillium genus elucidates a diverse pangenome and 15 lateral gene transfer events.</title>
        <authorList>
            <person name="Petersen C."/>
            <person name="Sorensen T."/>
            <person name="Nielsen M.R."/>
            <person name="Sondergaard T.E."/>
            <person name="Sorensen J.L."/>
            <person name="Fitzpatrick D.A."/>
            <person name="Frisvad J.C."/>
            <person name="Nielsen K.L."/>
        </authorList>
    </citation>
    <scope>NUCLEOTIDE SEQUENCE</scope>
    <source>
        <strain evidence="2">IBT 21472</strain>
    </source>
</reference>
<name>A0A9W9Q451_9EURO</name>
<dbReference type="EMBL" id="JAPZBO010000002">
    <property type="protein sequence ID" value="KAJ5324253.1"/>
    <property type="molecule type" value="Genomic_DNA"/>
</dbReference>
<organism evidence="2 3">
    <name type="scientific">Penicillium atrosanguineum</name>
    <dbReference type="NCBI Taxonomy" id="1132637"/>
    <lineage>
        <taxon>Eukaryota</taxon>
        <taxon>Fungi</taxon>
        <taxon>Dikarya</taxon>
        <taxon>Ascomycota</taxon>
        <taxon>Pezizomycotina</taxon>
        <taxon>Eurotiomycetes</taxon>
        <taxon>Eurotiomycetidae</taxon>
        <taxon>Eurotiales</taxon>
        <taxon>Aspergillaceae</taxon>
        <taxon>Penicillium</taxon>
    </lineage>
</organism>
<proteinExistence type="predicted"/>
<keyword evidence="3" id="KW-1185">Reference proteome</keyword>
<feature type="chain" id="PRO_5040994420" evidence="1">
    <location>
        <begin position="23"/>
        <end position="138"/>
    </location>
</feature>
<reference evidence="2" key="1">
    <citation type="submission" date="2022-12" db="EMBL/GenBank/DDBJ databases">
        <authorList>
            <person name="Petersen C."/>
        </authorList>
    </citation>
    <scope>NUCLEOTIDE SEQUENCE</scope>
    <source>
        <strain evidence="2">IBT 21472</strain>
    </source>
</reference>
<sequence>MIMYNIVPAMLLAATSIPSAMAAQCSAVGYWSTNSAGAGDGGTTVSSGKGVTLLDPDGNDIGAYEGDYSPCADLLTWSSDYLDDTFSWGANCDTSGFTECHGAYGTQTHIDGEEPTSGTNFYGLGISVSSGCVVLFDC</sequence>
<comment type="caution">
    <text evidence="2">The sequence shown here is derived from an EMBL/GenBank/DDBJ whole genome shotgun (WGS) entry which is preliminary data.</text>
</comment>
<evidence type="ECO:0000313" key="2">
    <source>
        <dbReference type="EMBL" id="KAJ5324253.1"/>
    </source>
</evidence>
<protein>
    <submittedName>
        <fullName evidence="2">Uncharacterized protein</fullName>
    </submittedName>
</protein>
<feature type="signal peptide" evidence="1">
    <location>
        <begin position="1"/>
        <end position="22"/>
    </location>
</feature>
<keyword evidence="1" id="KW-0732">Signal</keyword>
<evidence type="ECO:0000313" key="3">
    <source>
        <dbReference type="Proteomes" id="UP001147746"/>
    </source>
</evidence>
<dbReference type="AlphaFoldDB" id="A0A9W9Q451"/>
<evidence type="ECO:0000256" key="1">
    <source>
        <dbReference type="SAM" id="SignalP"/>
    </source>
</evidence>
<gene>
    <name evidence="2" type="ORF">N7476_002853</name>
</gene>